<dbReference type="Pfam" id="PF04014">
    <property type="entry name" value="MazE_antitoxin"/>
    <property type="match status" value="1"/>
</dbReference>
<dbReference type="NCBIfam" id="TIGR01439">
    <property type="entry name" value="lp_hng_hel_AbrB"/>
    <property type="match status" value="1"/>
</dbReference>
<reference evidence="4" key="2">
    <citation type="submission" date="2018-04" db="EMBL/GenBank/DDBJ databases">
        <title>Complete genome sequence of Sulfodiicoccus acidiphilus strain HS-1.</title>
        <authorList>
            <person name="Sakai H.D."/>
            <person name="Kurosawa N."/>
        </authorList>
    </citation>
    <scope>NUCLEOTIDE SEQUENCE [LARGE SCALE GENOMIC DNA]</scope>
    <source>
        <strain evidence="4">HS-1</strain>
    </source>
</reference>
<evidence type="ECO:0000313" key="4">
    <source>
        <dbReference type="Proteomes" id="UP000276741"/>
    </source>
</evidence>
<keyword evidence="4" id="KW-1185">Reference proteome</keyword>
<dbReference type="PROSITE" id="PS51740">
    <property type="entry name" value="SPOVT_ABRB"/>
    <property type="match status" value="1"/>
</dbReference>
<name>A0A348B1Z0_9CREN</name>
<dbReference type="Gene3D" id="2.10.260.10">
    <property type="match status" value="1"/>
</dbReference>
<dbReference type="AlphaFoldDB" id="A0A348B1Z0"/>
<dbReference type="KEGG" id="sacd:HS1genome_0581"/>
<dbReference type="PANTHER" id="PTHR34860">
    <property type="entry name" value="REPRESSOR-LIKE PROTEIN SSO7C3"/>
    <property type="match status" value="1"/>
</dbReference>
<evidence type="ECO:0000313" key="3">
    <source>
        <dbReference type="EMBL" id="GGT94322.1"/>
    </source>
</evidence>
<reference evidence="2" key="3">
    <citation type="journal article" date="2019" name="BMC Res. Notes">
        <title>Complete genome sequence of the Sulfodiicoccus acidiphilus strain HS-1T, the first crenarchaeon that lacks polB3, isolated from an acidic hot spring in Ohwaku-dani, Hakone, Japan.</title>
        <authorList>
            <person name="Sakai H.D."/>
            <person name="Kurosawa N."/>
        </authorList>
    </citation>
    <scope>NUCLEOTIDE SEQUENCE</scope>
    <source>
        <strain evidence="2">HS-1</strain>
    </source>
</reference>
<dbReference type="GO" id="GO:0003677">
    <property type="term" value="F:DNA binding"/>
    <property type="evidence" value="ECO:0007669"/>
    <property type="project" value="InterPro"/>
</dbReference>
<reference evidence="3" key="1">
    <citation type="journal article" date="2014" name="Int. J. Syst. Evol. Microbiol.">
        <title>Complete genome sequence of Corynebacterium casei LMG S-19264T (=DSM 44701T), isolated from a smear-ripened cheese.</title>
        <authorList>
            <consortium name="US DOE Joint Genome Institute (JGI-PGF)"/>
            <person name="Walter F."/>
            <person name="Albersmeier A."/>
            <person name="Kalinowski J."/>
            <person name="Ruckert C."/>
        </authorList>
    </citation>
    <scope>NUCLEOTIDE SEQUENCE</scope>
    <source>
        <strain evidence="3">JCM 31740</strain>
    </source>
</reference>
<dbReference type="Proteomes" id="UP000616143">
    <property type="component" value="Unassembled WGS sequence"/>
</dbReference>
<accession>A0A348B1Z0</accession>
<dbReference type="SMART" id="SM00966">
    <property type="entry name" value="SpoVT_AbrB"/>
    <property type="match status" value="1"/>
</dbReference>
<dbReference type="OrthoDB" id="30861at2157"/>
<protein>
    <submittedName>
        <fullName evidence="2">AbrB family transcriptional regulator</fullName>
    </submittedName>
</protein>
<dbReference type="Proteomes" id="UP000276741">
    <property type="component" value="Chromosome"/>
</dbReference>
<dbReference type="InterPro" id="IPR007159">
    <property type="entry name" value="SpoVT-AbrB_dom"/>
</dbReference>
<feature type="domain" description="SpoVT-AbrB" evidence="1">
    <location>
        <begin position="2"/>
        <end position="47"/>
    </location>
</feature>
<sequence>MSVEVKVTRNYQITIPYEVRQKLSIKMGDKLIVKVEGDKIIIQKKRGDISSLNLTLGRKITDEEINDVINVAGREIARGGS</sequence>
<dbReference type="InterPro" id="IPR052975">
    <property type="entry name" value="Repressor-like_regulatory"/>
</dbReference>
<gene>
    <name evidence="3" type="ORF">GCM10007116_09890</name>
    <name evidence="2" type="ORF">HS1genome_0581</name>
</gene>
<evidence type="ECO:0000313" key="2">
    <source>
        <dbReference type="EMBL" id="BBD72192.1"/>
    </source>
</evidence>
<dbReference type="SUPFAM" id="SSF89447">
    <property type="entry name" value="AbrB/MazE/MraZ-like"/>
    <property type="match status" value="1"/>
</dbReference>
<dbReference type="InterPro" id="IPR037914">
    <property type="entry name" value="SpoVT-AbrB_sf"/>
</dbReference>
<dbReference type="RefSeq" id="WP_126449548.1">
    <property type="nucleotide sequence ID" value="NZ_AP018553.1"/>
</dbReference>
<dbReference type="GeneID" id="38666089"/>
<organism evidence="2 4">
    <name type="scientific">Sulfodiicoccus acidiphilus</name>
    <dbReference type="NCBI Taxonomy" id="1670455"/>
    <lineage>
        <taxon>Archaea</taxon>
        <taxon>Thermoproteota</taxon>
        <taxon>Thermoprotei</taxon>
        <taxon>Sulfolobales</taxon>
        <taxon>Sulfolobaceae</taxon>
        <taxon>Sulfodiicoccus</taxon>
    </lineage>
</organism>
<dbReference type="EMBL" id="AP018553">
    <property type="protein sequence ID" value="BBD72192.1"/>
    <property type="molecule type" value="Genomic_DNA"/>
</dbReference>
<dbReference type="PANTHER" id="PTHR34860:SF6">
    <property type="entry name" value="REPRESSOR-LIKE PROTEIN SSO7C3"/>
    <property type="match status" value="1"/>
</dbReference>
<dbReference type="EMBL" id="BMQS01000008">
    <property type="protein sequence ID" value="GGT94322.1"/>
    <property type="molecule type" value="Genomic_DNA"/>
</dbReference>
<evidence type="ECO:0000259" key="1">
    <source>
        <dbReference type="PROSITE" id="PS51740"/>
    </source>
</evidence>
<proteinExistence type="predicted"/>
<reference evidence="3" key="4">
    <citation type="submission" date="2020-09" db="EMBL/GenBank/DDBJ databases">
        <authorList>
            <person name="Sun Q."/>
            <person name="Ohkuma M."/>
        </authorList>
    </citation>
    <scope>NUCLEOTIDE SEQUENCE</scope>
    <source>
        <strain evidence="3">JCM 31740</strain>
    </source>
</reference>